<accession>A0A5N6BTK1</accession>
<keyword evidence="4" id="KW-1185">Reference proteome</keyword>
<evidence type="ECO:0000313" key="4">
    <source>
        <dbReference type="Proteomes" id="UP000313066"/>
    </source>
</evidence>
<dbReference type="AlphaFoldDB" id="A0A5N6BTK1"/>
<keyword evidence="2" id="KW-0732">Signal</keyword>
<feature type="chain" id="PRO_5024434103" description="Secreted protein" evidence="2">
    <location>
        <begin position="38"/>
        <end position="76"/>
    </location>
</feature>
<comment type="caution">
    <text evidence="3">The sequence shown here is derived from an EMBL/GenBank/DDBJ whole genome shotgun (WGS) entry which is preliminary data.</text>
</comment>
<evidence type="ECO:0000256" key="1">
    <source>
        <dbReference type="SAM" id="MobiDB-lite"/>
    </source>
</evidence>
<dbReference type="RefSeq" id="WP_139575908.1">
    <property type="nucleotide sequence ID" value="NZ_VDMA02000009.1"/>
</dbReference>
<reference evidence="3 4" key="1">
    <citation type="submission" date="2019-10" db="EMBL/GenBank/DDBJ databases">
        <title>Nonomuraea sp. nov., isolated from Phyllanthus amarus.</title>
        <authorList>
            <person name="Klykleung N."/>
            <person name="Tanasupawat S."/>
        </authorList>
    </citation>
    <scope>NUCLEOTIDE SEQUENCE [LARGE SCALE GENOMIC DNA]</scope>
    <source>
        <strain evidence="3 4">CR1-09</strain>
    </source>
</reference>
<sequence>MTMFVASRRGKGMNFFSPPCGLAACVAGVVFVEAALAATAPDSATDAHVTATAAPRASRRPAPREPEAELLVRVIN</sequence>
<dbReference type="EMBL" id="VDMA02000009">
    <property type="protein sequence ID" value="KAB8183804.1"/>
    <property type="molecule type" value="Genomic_DNA"/>
</dbReference>
<evidence type="ECO:0008006" key="5">
    <source>
        <dbReference type="Google" id="ProtNLM"/>
    </source>
</evidence>
<dbReference type="Proteomes" id="UP000313066">
    <property type="component" value="Unassembled WGS sequence"/>
</dbReference>
<gene>
    <name evidence="3" type="ORF">FH610_019335</name>
</gene>
<organism evidence="3 4">
    <name type="scientific">Microbispora catharanthi</name>
    <dbReference type="NCBI Taxonomy" id="1712871"/>
    <lineage>
        <taxon>Bacteria</taxon>
        <taxon>Bacillati</taxon>
        <taxon>Actinomycetota</taxon>
        <taxon>Actinomycetes</taxon>
        <taxon>Streptosporangiales</taxon>
        <taxon>Streptosporangiaceae</taxon>
        <taxon>Microbispora</taxon>
    </lineage>
</organism>
<protein>
    <recommendedName>
        <fullName evidence="5">Secreted protein</fullName>
    </recommendedName>
</protein>
<evidence type="ECO:0000256" key="2">
    <source>
        <dbReference type="SAM" id="SignalP"/>
    </source>
</evidence>
<feature type="signal peptide" evidence="2">
    <location>
        <begin position="1"/>
        <end position="37"/>
    </location>
</feature>
<feature type="region of interest" description="Disordered" evidence="1">
    <location>
        <begin position="45"/>
        <end position="76"/>
    </location>
</feature>
<proteinExistence type="predicted"/>
<name>A0A5N6BTK1_9ACTN</name>
<evidence type="ECO:0000313" key="3">
    <source>
        <dbReference type="EMBL" id="KAB8183804.1"/>
    </source>
</evidence>